<organism evidence="1 2">
    <name type="scientific">Citrus sinensis</name>
    <name type="common">Sweet orange</name>
    <name type="synonym">Citrus aurantium var. sinensis</name>
    <dbReference type="NCBI Taxonomy" id="2711"/>
    <lineage>
        <taxon>Eukaryota</taxon>
        <taxon>Viridiplantae</taxon>
        <taxon>Streptophyta</taxon>
        <taxon>Embryophyta</taxon>
        <taxon>Tracheophyta</taxon>
        <taxon>Spermatophyta</taxon>
        <taxon>Magnoliopsida</taxon>
        <taxon>eudicotyledons</taxon>
        <taxon>Gunneridae</taxon>
        <taxon>Pentapetalae</taxon>
        <taxon>rosids</taxon>
        <taxon>malvids</taxon>
        <taxon>Sapindales</taxon>
        <taxon>Rutaceae</taxon>
        <taxon>Aurantioideae</taxon>
        <taxon>Citrus</taxon>
    </lineage>
</organism>
<dbReference type="Proteomes" id="UP000829398">
    <property type="component" value="Chromosome 6"/>
</dbReference>
<gene>
    <name evidence="1" type="ORF">KPL71_017606</name>
</gene>
<protein>
    <submittedName>
        <fullName evidence="1">Uncharacterized protein</fullName>
    </submittedName>
</protein>
<name>A0ACB8JQX6_CITSI</name>
<sequence length="205" mass="22647">MSVSGASCMFGLHSNDIKSSLGYDQTALNLISFFKNLGGNVGVLIGLTYEDAPPWTAILSESRGTIIGLLKGLIGLSCAIMTQIYHAVKGDNTKIYNGDNHHSEEAQVYKKRIYYPGVSCGCSSTLHEIPRRATNKPWMLTTIKRLIPASKVKTNFLTPFSCYKHMEFPGRIVSGFASEIFSAKHKSLVLYYSLLLFCHLVLAIF</sequence>
<comment type="caution">
    <text evidence="1">The sequence shown here is derived from an EMBL/GenBank/DDBJ whole genome shotgun (WGS) entry which is preliminary data.</text>
</comment>
<accession>A0ACB8JQX6</accession>
<evidence type="ECO:0000313" key="2">
    <source>
        <dbReference type="Proteomes" id="UP000829398"/>
    </source>
</evidence>
<evidence type="ECO:0000313" key="1">
    <source>
        <dbReference type="EMBL" id="KAH9735029.1"/>
    </source>
</evidence>
<dbReference type="EMBL" id="CM039175">
    <property type="protein sequence ID" value="KAH9735029.1"/>
    <property type="molecule type" value="Genomic_DNA"/>
</dbReference>
<keyword evidence="2" id="KW-1185">Reference proteome</keyword>
<proteinExistence type="predicted"/>
<reference evidence="2" key="1">
    <citation type="journal article" date="2023" name="Hortic. Res.">
        <title>A chromosome-level phased genome enabling allele-level studies in sweet orange: a case study on citrus Huanglongbing tolerance.</title>
        <authorList>
            <person name="Wu B."/>
            <person name="Yu Q."/>
            <person name="Deng Z."/>
            <person name="Duan Y."/>
            <person name="Luo F."/>
            <person name="Gmitter F. Jr."/>
        </authorList>
    </citation>
    <scope>NUCLEOTIDE SEQUENCE [LARGE SCALE GENOMIC DNA]</scope>
    <source>
        <strain evidence="2">cv. Valencia</strain>
    </source>
</reference>